<feature type="compositionally biased region" description="Polar residues" evidence="7">
    <location>
        <begin position="682"/>
        <end position="694"/>
    </location>
</feature>
<keyword evidence="9" id="KW-0732">Signal</keyword>
<feature type="transmembrane region" description="Helical" evidence="8">
    <location>
        <begin position="201"/>
        <end position="221"/>
    </location>
</feature>
<feature type="domain" description="Sodium/calcium exchanger membrane region" evidence="10">
    <location>
        <begin position="107"/>
        <end position="245"/>
    </location>
</feature>
<dbReference type="AlphaFoldDB" id="A0A2T9ZKD1"/>
<dbReference type="InterPro" id="IPR044880">
    <property type="entry name" value="NCX_ion-bd_dom_sf"/>
</dbReference>
<evidence type="ECO:0000256" key="7">
    <source>
        <dbReference type="SAM" id="MobiDB-lite"/>
    </source>
</evidence>
<feature type="transmembrane region" description="Helical" evidence="8">
    <location>
        <begin position="517"/>
        <end position="537"/>
    </location>
</feature>
<feature type="transmembrane region" description="Helical" evidence="8">
    <location>
        <begin position="173"/>
        <end position="192"/>
    </location>
</feature>
<evidence type="ECO:0000256" key="9">
    <source>
        <dbReference type="SAM" id="SignalP"/>
    </source>
</evidence>
<dbReference type="GO" id="GO:0008324">
    <property type="term" value="F:monoatomic cation transmembrane transporter activity"/>
    <property type="evidence" value="ECO:0007669"/>
    <property type="project" value="TreeGrafter"/>
</dbReference>
<proteinExistence type="inferred from homology"/>
<dbReference type="PANTHER" id="PTHR12266:SF0">
    <property type="entry name" value="MITOCHONDRIAL SODIUM_CALCIUM EXCHANGER PROTEIN"/>
    <property type="match status" value="1"/>
</dbReference>
<evidence type="ECO:0000256" key="4">
    <source>
        <dbReference type="ARBA" id="ARBA00022692"/>
    </source>
</evidence>
<evidence type="ECO:0000313" key="12">
    <source>
        <dbReference type="Proteomes" id="UP000245609"/>
    </source>
</evidence>
<dbReference type="Proteomes" id="UP000245609">
    <property type="component" value="Unassembled WGS sequence"/>
</dbReference>
<comment type="caution">
    <text evidence="11">The sequence shown here is derived from an EMBL/GenBank/DDBJ whole genome shotgun (WGS) entry which is preliminary data.</text>
</comment>
<keyword evidence="12" id="KW-1185">Reference proteome</keyword>
<feature type="transmembrane region" description="Helical" evidence="8">
    <location>
        <begin position="842"/>
        <end position="867"/>
    </location>
</feature>
<dbReference type="InterPro" id="IPR051359">
    <property type="entry name" value="CaCA_antiporter"/>
</dbReference>
<feature type="transmembrane region" description="Helical" evidence="8">
    <location>
        <begin position="918"/>
        <end position="942"/>
    </location>
</feature>
<keyword evidence="5 8" id="KW-1133">Transmembrane helix</keyword>
<dbReference type="STRING" id="133381.A0A2T9ZKD1"/>
<feature type="transmembrane region" description="Helical" evidence="8">
    <location>
        <begin position="227"/>
        <end position="250"/>
    </location>
</feature>
<feature type="transmembrane region" description="Helical" evidence="8">
    <location>
        <begin position="100"/>
        <end position="118"/>
    </location>
</feature>
<keyword evidence="4 8" id="KW-0812">Transmembrane</keyword>
<feature type="compositionally biased region" description="Polar residues" evidence="7">
    <location>
        <begin position="583"/>
        <end position="612"/>
    </location>
</feature>
<name>A0A2T9ZKD1_9FUNG</name>
<dbReference type="PANTHER" id="PTHR12266">
    <property type="entry name" value="NA+/CA2+ K+ INDEPENDENT EXCHANGER"/>
    <property type="match status" value="1"/>
</dbReference>
<feature type="compositionally biased region" description="Polar residues" evidence="7">
    <location>
        <begin position="451"/>
        <end position="460"/>
    </location>
</feature>
<feature type="region of interest" description="Disordered" evidence="7">
    <location>
        <begin position="282"/>
        <end position="302"/>
    </location>
</feature>
<evidence type="ECO:0000313" key="11">
    <source>
        <dbReference type="EMBL" id="PVV05076.1"/>
    </source>
</evidence>
<dbReference type="Pfam" id="PF01699">
    <property type="entry name" value="Na_Ca_ex"/>
    <property type="match status" value="2"/>
</dbReference>
<comment type="subcellular location">
    <subcellularLocation>
        <location evidence="1">Membrane</location>
        <topology evidence="1">Multi-pass membrane protein</topology>
    </subcellularLocation>
</comment>
<feature type="region of interest" description="Disordered" evidence="7">
    <location>
        <begin position="583"/>
        <end position="633"/>
    </location>
</feature>
<sequence length="983" mass="108274">MRFSFPRYITSATSAILVVTLLLSFSNCSAALESPIKDPVRLFKATSYKLAARTDSPSCNDILEAKDECMAAKYCRDSSDSLFNYFEYVYCSKKTKTVRIFSMFLELLFLFAWLGVTASDYFSPNLKTIAQIFRLPDSIAGATLLAIGNSAPDLFTTYSAFKNDIVSMAFGQLIGGVILIVCVVSSIIIIICKEISVPKQLLFCEMVFLSIGLIFTTIAAFTDQITFPLAISRILVYILFVLFIMIELLISKRFSLFSKRKTISTPKYSGSFAESLNINTDSGKDQNHSASSNQLKASFTDEKKEQTASIDLKALETNLETKSSHSPFVAESPNLSPEISNSTSSEAYTNDSKLFISNQHYSSPGENSLHTEPILSENLESNINLDYFLNAQIANSSQFIVCKSASNSVKKTGDSIKATSDHEDQSEIPNIVISSPSIKSKPGEFSGKPTRIQSQDSSPETGVLPPLQLPFLSPSNSRSNSVPLNHNDSLYWAIVTKFIPILNRWKPTTSWYLKPLLIVISPPVLLLTVTIPVLHALPKSFSQRQRSRRESDYVWDVLSYVSQSITHPNSITDSPAVAFTSQGVNNKRNGSPEIQKSSISKQNPVHQTLERNSMSERGYPLSGPIPADNSRETTSKELIVDKKHKAFINRLTQKSFSEKNFYNSGNFDGAEFGPADKKKESLSTSPIRLNNNTHINDKDSDSPVISPVLLKHSSLPAFHIRGHHGLQLQSEATQNINRHQTLTDSPIFPNPSLNSSHYSQKSSENTHAFEKRAELLVSLSRCILTPVFISYSFSSVSNLGYLTVIIGLCVGVIAFLFFLFANKINLTINESETNFSKPLKSFLVRFRPMIDSFPGFIGFVAGILWINQISNEIVAILNALGSILNISNSLMGFTLLAFGNSIGDFATNITVARLGFPIMGLSACFGGPILNISLGIGVSSVVKILNERSNNSLGLAPIKIYVKNNSLPLFYKVSRSSDGTDTC</sequence>
<feature type="compositionally biased region" description="Polar residues" evidence="7">
    <location>
        <begin position="333"/>
        <end position="344"/>
    </location>
</feature>
<evidence type="ECO:0000256" key="3">
    <source>
        <dbReference type="ARBA" id="ARBA00022448"/>
    </source>
</evidence>
<feature type="transmembrane region" description="Helical" evidence="8">
    <location>
        <begin position="873"/>
        <end position="898"/>
    </location>
</feature>
<feature type="domain" description="Sodium/calcium exchanger membrane region" evidence="10">
    <location>
        <begin position="856"/>
        <end position="948"/>
    </location>
</feature>
<feature type="compositionally biased region" description="Basic and acidic residues" evidence="7">
    <location>
        <begin position="411"/>
        <end position="425"/>
    </location>
</feature>
<dbReference type="InterPro" id="IPR004837">
    <property type="entry name" value="NaCa_Exmemb"/>
</dbReference>
<feature type="compositionally biased region" description="Polar residues" evidence="7">
    <location>
        <begin position="288"/>
        <end position="297"/>
    </location>
</feature>
<feature type="region of interest" description="Disordered" evidence="7">
    <location>
        <begin position="323"/>
        <end position="344"/>
    </location>
</feature>
<keyword evidence="6 8" id="KW-0472">Membrane</keyword>
<dbReference type="EMBL" id="MBFS01000043">
    <property type="protein sequence ID" value="PVV05076.1"/>
    <property type="molecule type" value="Genomic_DNA"/>
</dbReference>
<feature type="region of interest" description="Disordered" evidence="7">
    <location>
        <begin position="411"/>
        <end position="460"/>
    </location>
</feature>
<dbReference type="OrthoDB" id="407410at2759"/>
<organism evidence="11 12">
    <name type="scientific">Smittium megazygosporum</name>
    <dbReference type="NCBI Taxonomy" id="133381"/>
    <lineage>
        <taxon>Eukaryota</taxon>
        <taxon>Fungi</taxon>
        <taxon>Fungi incertae sedis</taxon>
        <taxon>Zoopagomycota</taxon>
        <taxon>Kickxellomycotina</taxon>
        <taxon>Harpellomycetes</taxon>
        <taxon>Harpellales</taxon>
        <taxon>Legeriomycetaceae</taxon>
        <taxon>Smittium</taxon>
    </lineage>
</organism>
<evidence type="ECO:0000259" key="10">
    <source>
        <dbReference type="Pfam" id="PF01699"/>
    </source>
</evidence>
<feature type="chain" id="PRO_5015519185" description="Sodium/calcium exchanger membrane region domain-containing protein" evidence="9">
    <location>
        <begin position="32"/>
        <end position="983"/>
    </location>
</feature>
<feature type="transmembrane region" description="Helical" evidence="8">
    <location>
        <begin position="799"/>
        <end position="821"/>
    </location>
</feature>
<keyword evidence="3" id="KW-0813">Transport</keyword>
<dbReference type="GO" id="GO:0016020">
    <property type="term" value="C:membrane"/>
    <property type="evidence" value="ECO:0007669"/>
    <property type="project" value="UniProtKB-SubCell"/>
</dbReference>
<gene>
    <name evidence="11" type="ORF">BB560_000413</name>
</gene>
<evidence type="ECO:0000256" key="6">
    <source>
        <dbReference type="ARBA" id="ARBA00023136"/>
    </source>
</evidence>
<dbReference type="Gene3D" id="1.20.1420.30">
    <property type="entry name" value="NCX, central ion-binding region"/>
    <property type="match status" value="2"/>
</dbReference>
<evidence type="ECO:0000256" key="8">
    <source>
        <dbReference type="SAM" id="Phobius"/>
    </source>
</evidence>
<evidence type="ECO:0000256" key="2">
    <source>
        <dbReference type="ARBA" id="ARBA00008170"/>
    </source>
</evidence>
<evidence type="ECO:0000256" key="1">
    <source>
        <dbReference type="ARBA" id="ARBA00004141"/>
    </source>
</evidence>
<feature type="transmembrane region" description="Helical" evidence="8">
    <location>
        <begin position="139"/>
        <end position="161"/>
    </location>
</feature>
<evidence type="ECO:0000256" key="5">
    <source>
        <dbReference type="ARBA" id="ARBA00022989"/>
    </source>
</evidence>
<feature type="region of interest" description="Disordered" evidence="7">
    <location>
        <begin position="668"/>
        <end position="700"/>
    </location>
</feature>
<reference evidence="11 12" key="1">
    <citation type="journal article" date="2018" name="MBio">
        <title>Comparative Genomics Reveals the Core Gene Toolbox for the Fungus-Insect Symbiosis.</title>
        <authorList>
            <person name="Wang Y."/>
            <person name="Stata M."/>
            <person name="Wang W."/>
            <person name="Stajich J.E."/>
            <person name="White M.M."/>
            <person name="Moncalvo J.M."/>
        </authorList>
    </citation>
    <scope>NUCLEOTIDE SEQUENCE [LARGE SCALE GENOMIC DNA]</scope>
    <source>
        <strain evidence="11 12">SC-DP-2</strain>
    </source>
</reference>
<dbReference type="GO" id="GO:0006874">
    <property type="term" value="P:intracellular calcium ion homeostasis"/>
    <property type="evidence" value="ECO:0007669"/>
    <property type="project" value="TreeGrafter"/>
</dbReference>
<comment type="similarity">
    <text evidence="2">Belongs to the Ca(2+):cation antiporter (CaCA) (TC 2.A.19) family.</text>
</comment>
<accession>A0A2T9ZKD1</accession>
<feature type="signal peptide" evidence="9">
    <location>
        <begin position="1"/>
        <end position="31"/>
    </location>
</feature>
<protein>
    <recommendedName>
        <fullName evidence="10">Sodium/calcium exchanger membrane region domain-containing protein</fullName>
    </recommendedName>
</protein>